<feature type="non-terminal residue" evidence="1">
    <location>
        <position position="1"/>
    </location>
</feature>
<dbReference type="EMBL" id="JAPFQL010000014">
    <property type="protein sequence ID" value="MDC5696653.1"/>
    <property type="molecule type" value="Genomic_DNA"/>
</dbReference>
<dbReference type="Proteomes" id="UP001150259">
    <property type="component" value="Unassembled WGS sequence"/>
</dbReference>
<sequence>APLVAAGPAATPNGNGHHREGALSMAFQIPPSRKGLPENRFDFTLDGTTVNDLPLLPYAPLVAVEAFHQGEALEAVLAACDTDEAREVIRRLDADQFRAFVEAWEVASAGRVDRLTSPEPAG</sequence>
<protein>
    <submittedName>
        <fullName evidence="1">Transporter</fullName>
    </submittedName>
</protein>
<keyword evidence="2" id="KW-1185">Reference proteome</keyword>
<name>A0ABT5GEI7_9MICO</name>
<accession>A0ABT5GEI7</accession>
<proteinExistence type="predicted"/>
<evidence type="ECO:0000313" key="1">
    <source>
        <dbReference type="EMBL" id="MDC5696653.1"/>
    </source>
</evidence>
<gene>
    <name evidence="1" type="ORF">OO014_05245</name>
</gene>
<comment type="caution">
    <text evidence="1">The sequence shown here is derived from an EMBL/GenBank/DDBJ whole genome shotgun (WGS) entry which is preliminary data.</text>
</comment>
<reference evidence="1 2" key="1">
    <citation type="submission" date="2022-11" db="EMBL/GenBank/DDBJ databases">
        <title>Anaerobic phenanthrene biodegradation by a DNRA strain PheN6.</title>
        <authorList>
            <person name="Zhang Z."/>
        </authorList>
    </citation>
    <scope>NUCLEOTIDE SEQUENCE [LARGE SCALE GENOMIC DNA]</scope>
    <source>
        <strain evidence="1 2">PheN6</strain>
    </source>
</reference>
<organism evidence="1 2">
    <name type="scientific">Intrasporangium calvum</name>
    <dbReference type="NCBI Taxonomy" id="53358"/>
    <lineage>
        <taxon>Bacteria</taxon>
        <taxon>Bacillati</taxon>
        <taxon>Actinomycetota</taxon>
        <taxon>Actinomycetes</taxon>
        <taxon>Micrococcales</taxon>
        <taxon>Intrasporangiaceae</taxon>
        <taxon>Intrasporangium</taxon>
    </lineage>
</organism>
<evidence type="ECO:0000313" key="2">
    <source>
        <dbReference type="Proteomes" id="UP001150259"/>
    </source>
</evidence>